<evidence type="ECO:0000313" key="1">
    <source>
        <dbReference type="EMBL" id="MSB21963.1"/>
    </source>
</evidence>
<gene>
    <name evidence="1" type="ORF">GKE97_21020</name>
</gene>
<reference evidence="1 2" key="1">
    <citation type="journal article" date="2019" name="Nat. Med.">
        <title>A library of human gut bacterial isolates paired with longitudinal multiomics data enables mechanistic microbiome research.</title>
        <authorList>
            <person name="Poyet M."/>
            <person name="Groussin M."/>
            <person name="Gibbons S.M."/>
            <person name="Avila-Pacheco J."/>
            <person name="Jiang X."/>
            <person name="Kearney S.M."/>
            <person name="Perrotta A.R."/>
            <person name="Berdy B."/>
            <person name="Zhao S."/>
            <person name="Lieberman T.D."/>
            <person name="Swanson P.K."/>
            <person name="Smith M."/>
            <person name="Roesemann S."/>
            <person name="Alexander J.E."/>
            <person name="Rich S.A."/>
            <person name="Livny J."/>
            <person name="Vlamakis H."/>
            <person name="Clish C."/>
            <person name="Bullock K."/>
            <person name="Deik A."/>
            <person name="Scott J."/>
            <person name="Pierce K.A."/>
            <person name="Xavier R.J."/>
            <person name="Alm E.J."/>
        </authorList>
    </citation>
    <scope>NUCLEOTIDE SEQUENCE [LARGE SCALE GENOMIC DNA]</scope>
    <source>
        <strain evidence="1 2">BIOML-A2</strain>
    </source>
</reference>
<evidence type="ECO:0000313" key="2">
    <source>
        <dbReference type="Proteomes" id="UP000434475"/>
    </source>
</evidence>
<protein>
    <submittedName>
        <fullName evidence="1">Uncharacterized protein</fullName>
    </submittedName>
</protein>
<comment type="caution">
    <text evidence="1">The sequence shown here is derived from an EMBL/GenBank/DDBJ whole genome shotgun (WGS) entry which is preliminary data.</text>
</comment>
<dbReference type="EMBL" id="WKPR01000030">
    <property type="protein sequence ID" value="MSB21963.1"/>
    <property type="molecule type" value="Genomic_DNA"/>
</dbReference>
<dbReference type="AlphaFoldDB" id="A0A6I2R8V4"/>
<dbReference type="RefSeq" id="WP_108981890.1">
    <property type="nucleotide sequence ID" value="NZ_WKPR01000030.1"/>
</dbReference>
<proteinExistence type="predicted"/>
<sequence>MTTTKEILAELKAKGFQVIQHPDRELYIAYSERRLLHTGCGISETSIEWLKEMFDGPPQEKEEGSNISNQEAQVRILRMELALQELLKPGKLDELFPLLPLTKAGKFHKTAATNLYIPGIKYTVNEDYFSQSEVSLQIAAYRWLDDDTFNWEVCPEIGILRINPDASFVGRKTPPNLIDEKGNITAPAEPPKKNKYLKQEDLVPGTSYLDPKGTEYMYLGRLREHCVEDSVDWNGNPRHFDMVLNLTDPLYLRMTQKAKKEVAVCATLQEYLQKRFEAAEDERLFTGLKETVSKKFVDEGTVYFDADHNKVQGLHVEKNILWLPQGTVKVDIDLP</sequence>
<dbReference type="Proteomes" id="UP000434475">
    <property type="component" value="Unassembled WGS sequence"/>
</dbReference>
<name>A0A6I2R8V4_FLAPL</name>
<accession>A0A6I2R8V4</accession>
<organism evidence="1 2">
    <name type="scientific">Flavonifractor plautii</name>
    <name type="common">Fusobacterium plautii</name>
    <dbReference type="NCBI Taxonomy" id="292800"/>
    <lineage>
        <taxon>Bacteria</taxon>
        <taxon>Bacillati</taxon>
        <taxon>Bacillota</taxon>
        <taxon>Clostridia</taxon>
        <taxon>Eubacteriales</taxon>
        <taxon>Oscillospiraceae</taxon>
        <taxon>Flavonifractor</taxon>
    </lineage>
</organism>